<evidence type="ECO:0000256" key="2">
    <source>
        <dbReference type="SAM" id="SignalP"/>
    </source>
</evidence>
<protein>
    <recommendedName>
        <fullName evidence="5">Phage coat protein</fullName>
    </recommendedName>
</protein>
<keyword evidence="1" id="KW-0812">Transmembrane</keyword>
<evidence type="ECO:0008006" key="5">
    <source>
        <dbReference type="Google" id="ProtNLM"/>
    </source>
</evidence>
<gene>
    <name evidence="3" type="ORF">H9646_12115</name>
</gene>
<organism evidence="3 4">
    <name type="scientific">Comamonas avium</name>
    <dbReference type="NCBI Taxonomy" id="2762231"/>
    <lineage>
        <taxon>Bacteria</taxon>
        <taxon>Pseudomonadati</taxon>
        <taxon>Pseudomonadota</taxon>
        <taxon>Betaproteobacteria</taxon>
        <taxon>Burkholderiales</taxon>
        <taxon>Comamonadaceae</taxon>
        <taxon>Comamonas</taxon>
    </lineage>
</organism>
<accession>A0ABR8SCQ0</accession>
<feature type="transmembrane region" description="Helical" evidence="1">
    <location>
        <begin position="47"/>
        <end position="68"/>
    </location>
</feature>
<reference evidence="3 4" key="1">
    <citation type="submission" date="2020-08" db="EMBL/GenBank/DDBJ databases">
        <title>A Genomic Blueprint of the Chicken Gut Microbiome.</title>
        <authorList>
            <person name="Gilroy R."/>
            <person name="Ravi A."/>
            <person name="Getino M."/>
            <person name="Pursley I."/>
            <person name="Horton D.L."/>
            <person name="Alikhan N.-F."/>
            <person name="Baker D."/>
            <person name="Gharbi K."/>
            <person name="Hall N."/>
            <person name="Watson M."/>
            <person name="Adriaenssens E.M."/>
            <person name="Foster-Nyarko E."/>
            <person name="Jarju S."/>
            <person name="Secka A."/>
            <person name="Antonio M."/>
            <person name="Oren A."/>
            <person name="Chaudhuri R."/>
            <person name="La Ragione R.M."/>
            <person name="Hildebrand F."/>
            <person name="Pallen M.J."/>
        </authorList>
    </citation>
    <scope>NUCLEOTIDE SEQUENCE [LARGE SCALE GENOMIC DNA]</scope>
    <source>
        <strain evidence="3 4">Sa2CVA6</strain>
    </source>
</reference>
<keyword evidence="4" id="KW-1185">Reference proteome</keyword>
<evidence type="ECO:0000313" key="3">
    <source>
        <dbReference type="EMBL" id="MBD7961232.1"/>
    </source>
</evidence>
<comment type="caution">
    <text evidence="3">The sequence shown here is derived from an EMBL/GenBank/DDBJ whole genome shotgun (WGS) entry which is preliminary data.</text>
</comment>
<keyword evidence="1" id="KW-1133">Transmembrane helix</keyword>
<keyword evidence="1" id="KW-0472">Membrane</keyword>
<dbReference type="RefSeq" id="WP_191723613.1">
    <property type="nucleotide sequence ID" value="NZ_JACSQK010000005.1"/>
</dbReference>
<feature type="signal peptide" evidence="2">
    <location>
        <begin position="1"/>
        <end position="31"/>
    </location>
</feature>
<keyword evidence="2" id="KW-0732">Signal</keyword>
<name>A0ABR8SCQ0_9BURK</name>
<sequence length="78" mass="7712">MFPNSLNVARKYGAKVAATGALVVASGAALAEDPTWMTEAATKAAANGVAAVAVVGAIALAGLAIWGAKWAARKLGFL</sequence>
<proteinExistence type="predicted"/>
<dbReference type="EMBL" id="JACSQK010000005">
    <property type="protein sequence ID" value="MBD7961232.1"/>
    <property type="molecule type" value="Genomic_DNA"/>
</dbReference>
<evidence type="ECO:0000313" key="4">
    <source>
        <dbReference type="Proteomes" id="UP000634919"/>
    </source>
</evidence>
<feature type="chain" id="PRO_5047091916" description="Phage coat protein" evidence="2">
    <location>
        <begin position="32"/>
        <end position="78"/>
    </location>
</feature>
<evidence type="ECO:0000256" key="1">
    <source>
        <dbReference type="SAM" id="Phobius"/>
    </source>
</evidence>
<dbReference type="Proteomes" id="UP000634919">
    <property type="component" value="Unassembled WGS sequence"/>
</dbReference>